<organism evidence="8 9">
    <name type="scientific">Tetraparma gracilis</name>
    <dbReference type="NCBI Taxonomy" id="2962635"/>
    <lineage>
        <taxon>Eukaryota</taxon>
        <taxon>Sar</taxon>
        <taxon>Stramenopiles</taxon>
        <taxon>Ochrophyta</taxon>
        <taxon>Bolidophyceae</taxon>
        <taxon>Parmales</taxon>
        <taxon>Triparmaceae</taxon>
        <taxon>Tetraparma</taxon>
    </lineage>
</organism>
<evidence type="ECO:0000259" key="6">
    <source>
        <dbReference type="Pfam" id="PF00535"/>
    </source>
</evidence>
<comment type="pathway">
    <text evidence="1">Protein modification; protein glycosylation.</text>
</comment>
<evidence type="ECO:0000256" key="2">
    <source>
        <dbReference type="ARBA" id="ARBA00022679"/>
    </source>
</evidence>
<feature type="domain" description="O-GlcNAc transferase C-terminal" evidence="7">
    <location>
        <begin position="620"/>
        <end position="794"/>
    </location>
</feature>
<evidence type="ECO:0000256" key="4">
    <source>
        <dbReference type="ARBA" id="ARBA00022803"/>
    </source>
</evidence>
<dbReference type="PANTHER" id="PTHR44998:SF1">
    <property type="entry name" value="UDP-N-ACETYLGLUCOSAMINE--PEPTIDE N-ACETYLGLUCOSAMINYLTRANSFERASE 110 KDA SUBUNIT"/>
    <property type="match status" value="1"/>
</dbReference>
<protein>
    <recommendedName>
        <fullName evidence="10">O-GlcNAc transferase C-terminal domain-containing protein</fullName>
    </recommendedName>
</protein>
<dbReference type="PANTHER" id="PTHR44998">
    <property type="match status" value="1"/>
</dbReference>
<dbReference type="Gene3D" id="3.40.50.11380">
    <property type="match status" value="1"/>
</dbReference>
<accession>A0ABQ6MDV2</accession>
<dbReference type="Proteomes" id="UP001165060">
    <property type="component" value="Unassembled WGS sequence"/>
</dbReference>
<gene>
    <name evidence="8" type="ORF">TeGR_g11306</name>
</gene>
<dbReference type="Gene3D" id="3.40.50.2000">
    <property type="entry name" value="Glycogen Phosphorylase B"/>
    <property type="match status" value="1"/>
</dbReference>
<feature type="compositionally biased region" description="Gly residues" evidence="5">
    <location>
        <begin position="1"/>
        <end position="10"/>
    </location>
</feature>
<dbReference type="InterPro" id="IPR029044">
    <property type="entry name" value="Nucleotide-diphossugar_trans"/>
</dbReference>
<dbReference type="InterPro" id="IPR029489">
    <property type="entry name" value="OGT/SEC/SPY_C"/>
</dbReference>
<evidence type="ECO:0000256" key="3">
    <source>
        <dbReference type="ARBA" id="ARBA00022737"/>
    </source>
</evidence>
<dbReference type="Pfam" id="PF00535">
    <property type="entry name" value="Glycos_transf_2"/>
    <property type="match status" value="1"/>
</dbReference>
<dbReference type="SUPFAM" id="SSF53756">
    <property type="entry name" value="UDP-Glycosyltransferase/glycogen phosphorylase"/>
    <property type="match status" value="1"/>
</dbReference>
<sequence length="1257" mass="138984">MQFALTGGGHAVLPRKPPDQSPDQYAHSLHVQAASLHSSGRSADALPLLDSAIASLVDPGTSTIPVSAASSNLHNTQGVVRLSLKQTGAALASFDNAILLDASPPPGEAYNAFFNRANLLHYHVPAPPLPPSLLQTLLDSNPKRAAVPDPDAAIFQALRDYASALAILLETPSPNISVLDFLNQYSLCAKHVGELHLAADLLYRAIELDPAHLVSRGNLSILLKDLQDLPAAKAQSLAAIEIAPRNAQLRHNYGLVLQALSDRRGAVQQWTIAVGLDPDLHQSLSSLGHERGHGGDLRGARDMYDRAVEAALRKHAETSDSSFLSAAASLRLQKATCVVPHIYDSLEHVEAVRGEYISGLQAILAQPLSPSTEIADVVTSTGSGALGYYIIYQGFDDIYARQLFAQVYWKFSSHELLFVAPYLESGEADMQPVVNRKIKVGFHGAFFFRHSAGLLTQGVIKTLDRSKFEVVLFVQTPEDELKDDIYTSLAGSADKVVELPPDVSAARKLVAAEELDMLVFTEIGMDSVTYFLAFARLAKRTAQFWGHAVTSGINVADGAFFNPDVPRHWIGGVDYFVSSKLFESDRSPPQTRYAEELYLMDGLTTRFEVPLKPKEGLTLASFGLPDDDLHNIYMCPQTLYKLHPHFDKLLVRILERDPKAIVVFPVAQREEWTESLMARLLSDSSASKSEYVRDRIRFVPRMDFAEFNAFVKLANVILDPYPVGGGRSSLEIFSTGTPVVMHYEKTHILQLTYGQYRTMGVEGGIAYSDDEYVDLAVKIATDREEERRMRGEILANVWKLYDSDGVTREWEEFIEYAVNHERPEGFGVERIPARFLDPNHRGIELPGKDLAYAVKLQPDTGEGNIMVRVGEGEDPIPFAQDVGELVSAEYVKYRWIAAVLQRGVNRLESQIVHTFELEHGSERIRVDVREGDDLGSLATFIGLRYGFTDEGIGWLGGELRRRVPAHADRAWVESRQALDKLRTPEETVAAGELEEHQCYLTIAFTTCKRLDLFLQTAAALEKNLGLGPGGGAWGAVCEVLVVDDSSSEDDRRTMQREFPWMKFVFKKAEDKGHAKSMNLIVQMVKTRYLMYFEDDWLVLEGAGLKEMVEEPMQVLLDEGAGVMQVLVNDQSTRTCAEASDLEDCVGNGAFGRAGWRRRSAGGVSYLEHEFGCLEDGHTFTHWPGFSLNPGVTDLARMKRHCGGGVFDEAAARFEQEFSVRCYDGGARTAHMDGVKVKHLGEVSSYVLNDAARPFDNV</sequence>
<evidence type="ECO:0008006" key="10">
    <source>
        <dbReference type="Google" id="ProtNLM"/>
    </source>
</evidence>
<dbReference type="Gene3D" id="1.25.40.10">
    <property type="entry name" value="Tetratricopeptide repeat domain"/>
    <property type="match status" value="1"/>
</dbReference>
<dbReference type="InterPro" id="IPR011990">
    <property type="entry name" value="TPR-like_helical_dom_sf"/>
</dbReference>
<keyword evidence="2" id="KW-0808">Transferase</keyword>
<evidence type="ECO:0000313" key="9">
    <source>
        <dbReference type="Proteomes" id="UP001165060"/>
    </source>
</evidence>
<reference evidence="8 9" key="1">
    <citation type="journal article" date="2023" name="Commun. Biol.">
        <title>Genome analysis of Parmales, the sister group of diatoms, reveals the evolutionary specialization of diatoms from phago-mixotrophs to photoautotrophs.</title>
        <authorList>
            <person name="Ban H."/>
            <person name="Sato S."/>
            <person name="Yoshikawa S."/>
            <person name="Yamada K."/>
            <person name="Nakamura Y."/>
            <person name="Ichinomiya M."/>
            <person name="Sato N."/>
            <person name="Blanc-Mathieu R."/>
            <person name="Endo H."/>
            <person name="Kuwata A."/>
            <person name="Ogata H."/>
        </authorList>
    </citation>
    <scope>NUCLEOTIDE SEQUENCE [LARGE SCALE GENOMIC DNA]</scope>
</reference>
<dbReference type="EMBL" id="BRYB01002717">
    <property type="protein sequence ID" value="GMI24482.1"/>
    <property type="molecule type" value="Genomic_DNA"/>
</dbReference>
<feature type="domain" description="Glycosyltransferase 2-like" evidence="6">
    <location>
        <begin position="1036"/>
        <end position="1109"/>
    </location>
</feature>
<dbReference type="Pfam" id="PF13844">
    <property type="entry name" value="Glyco_transf_41"/>
    <property type="match status" value="1"/>
</dbReference>
<dbReference type="SUPFAM" id="SSF53448">
    <property type="entry name" value="Nucleotide-diphospho-sugar transferases"/>
    <property type="match status" value="1"/>
</dbReference>
<evidence type="ECO:0000259" key="7">
    <source>
        <dbReference type="Pfam" id="PF13844"/>
    </source>
</evidence>
<evidence type="ECO:0000256" key="1">
    <source>
        <dbReference type="ARBA" id="ARBA00004922"/>
    </source>
</evidence>
<proteinExistence type="predicted"/>
<keyword evidence="4" id="KW-0802">TPR repeat</keyword>
<keyword evidence="3" id="KW-0677">Repeat</keyword>
<dbReference type="InterPro" id="IPR001173">
    <property type="entry name" value="Glyco_trans_2-like"/>
</dbReference>
<dbReference type="SUPFAM" id="SSF48452">
    <property type="entry name" value="TPR-like"/>
    <property type="match status" value="1"/>
</dbReference>
<keyword evidence="9" id="KW-1185">Reference proteome</keyword>
<comment type="caution">
    <text evidence="8">The sequence shown here is derived from an EMBL/GenBank/DDBJ whole genome shotgun (WGS) entry which is preliminary data.</text>
</comment>
<dbReference type="Gene3D" id="3.90.550.10">
    <property type="entry name" value="Spore Coat Polysaccharide Biosynthesis Protein SpsA, Chain A"/>
    <property type="match status" value="1"/>
</dbReference>
<name>A0ABQ6MDV2_9STRA</name>
<evidence type="ECO:0000256" key="5">
    <source>
        <dbReference type="SAM" id="MobiDB-lite"/>
    </source>
</evidence>
<feature type="region of interest" description="Disordered" evidence="5">
    <location>
        <begin position="1"/>
        <end position="24"/>
    </location>
</feature>
<evidence type="ECO:0000313" key="8">
    <source>
        <dbReference type="EMBL" id="GMI24482.1"/>
    </source>
</evidence>